<dbReference type="VEuPathDB" id="FungiDB:CIMG_10511"/>
<dbReference type="Proteomes" id="UP000001261">
    <property type="component" value="Unassembled WGS sequence"/>
</dbReference>
<keyword evidence="3" id="KW-1185">Reference proteome</keyword>
<dbReference type="OMA" id="KPSECVF"/>
<feature type="compositionally biased region" description="Acidic residues" evidence="1">
    <location>
        <begin position="294"/>
        <end position="303"/>
    </location>
</feature>
<reference evidence="3" key="2">
    <citation type="journal article" date="2010" name="Genome Res.">
        <title>Population genomic sequencing of Coccidioides fungi reveals recent hybridization and transposon control.</title>
        <authorList>
            <person name="Neafsey D.E."/>
            <person name="Barker B.M."/>
            <person name="Sharpton T.J."/>
            <person name="Stajich J.E."/>
            <person name="Park D.J."/>
            <person name="Whiston E."/>
            <person name="Hung C.-Y."/>
            <person name="McMahan C."/>
            <person name="White J."/>
            <person name="Sykes S."/>
            <person name="Heiman D."/>
            <person name="Young S."/>
            <person name="Zeng Q."/>
            <person name="Abouelleil A."/>
            <person name="Aftuck L."/>
            <person name="Bessette D."/>
            <person name="Brown A."/>
            <person name="FitzGerald M."/>
            <person name="Lui A."/>
            <person name="Macdonald J.P."/>
            <person name="Priest M."/>
            <person name="Orbach M.J."/>
            <person name="Galgiani J.N."/>
            <person name="Kirkland T.N."/>
            <person name="Cole G.T."/>
            <person name="Birren B.W."/>
            <person name="Henn M.R."/>
            <person name="Taylor J.W."/>
            <person name="Rounsley S.D."/>
        </authorList>
    </citation>
    <scope>GENOME REANNOTATION</scope>
    <source>
        <strain evidence="3">RS</strain>
    </source>
</reference>
<name>A0A0E1S4B1_COCIM</name>
<dbReference type="InterPro" id="IPR036770">
    <property type="entry name" value="Ankyrin_rpt-contain_sf"/>
</dbReference>
<dbReference type="Gene3D" id="1.25.40.20">
    <property type="entry name" value="Ankyrin repeat-containing domain"/>
    <property type="match status" value="1"/>
</dbReference>
<dbReference type="SUPFAM" id="SSF48403">
    <property type="entry name" value="Ankyrin repeat"/>
    <property type="match status" value="1"/>
</dbReference>
<feature type="region of interest" description="Disordered" evidence="1">
    <location>
        <begin position="288"/>
        <end position="350"/>
    </location>
</feature>
<dbReference type="RefSeq" id="XP_001246470.2">
    <property type="nucleotide sequence ID" value="XM_001246469.2"/>
</dbReference>
<dbReference type="AlphaFoldDB" id="A0A0E1S4B1"/>
<dbReference type="OrthoDB" id="21416at2759"/>
<dbReference type="InParanoid" id="A0A0E1S4B1"/>
<evidence type="ECO:0000256" key="1">
    <source>
        <dbReference type="SAM" id="MobiDB-lite"/>
    </source>
</evidence>
<evidence type="ECO:0000313" key="2">
    <source>
        <dbReference type="EMBL" id="EAS34887.2"/>
    </source>
</evidence>
<sequence>MPNLVSLPVEIILCISDNIGISNLNSLVQSCVRFYYILNKDLYKLGSLKGLGLHHVAKEGQISGAMKLLSTGSDIDLMILVPLRLVPLTEMTTAPSVSSVRAAKMVRFLIDHGANIDKSWASRASPVYLAALYAYPNITKMLLDAGASMATKGPGVASLLSCAATGKSESEAIMRRRAHTVKVVLDAGAPFEAFQNEIPLRERFLFISSDNELVNAQVRPDSDSHALLGSADMYDDKTRDRLQKIESEVYASEVASNRSKEAPRRIKPSECVFPDSIWDLDKELEMPSLADPGEFSEPDETLLDEMALSPGSTGETQSQDSGRFMQHTVGSDEDLGSDWGTRLPSYLSRN</sequence>
<organism evidence="2 3">
    <name type="scientific">Coccidioides immitis (strain RS)</name>
    <name type="common">Valley fever fungus</name>
    <dbReference type="NCBI Taxonomy" id="246410"/>
    <lineage>
        <taxon>Eukaryota</taxon>
        <taxon>Fungi</taxon>
        <taxon>Dikarya</taxon>
        <taxon>Ascomycota</taxon>
        <taxon>Pezizomycotina</taxon>
        <taxon>Eurotiomycetes</taxon>
        <taxon>Eurotiomycetidae</taxon>
        <taxon>Onygenales</taxon>
        <taxon>Onygenaceae</taxon>
        <taxon>Coccidioides</taxon>
    </lineage>
</organism>
<protein>
    <submittedName>
        <fullName evidence="2">Uncharacterized protein</fullName>
    </submittedName>
</protein>
<evidence type="ECO:0000313" key="3">
    <source>
        <dbReference type="Proteomes" id="UP000001261"/>
    </source>
</evidence>
<accession>A0A0E1S4B1</accession>
<dbReference type="KEGG" id="cim:CIMG_10511"/>
<reference evidence="3" key="1">
    <citation type="journal article" date="2009" name="Genome Res.">
        <title>Comparative genomic analyses of the human fungal pathogens Coccidioides and their relatives.</title>
        <authorList>
            <person name="Sharpton T.J."/>
            <person name="Stajich J.E."/>
            <person name="Rounsley S.D."/>
            <person name="Gardner M.J."/>
            <person name="Wortman J.R."/>
            <person name="Jordar V.S."/>
            <person name="Maiti R."/>
            <person name="Kodira C.D."/>
            <person name="Neafsey D.E."/>
            <person name="Zeng Q."/>
            <person name="Hung C.-Y."/>
            <person name="McMahan C."/>
            <person name="Muszewska A."/>
            <person name="Grynberg M."/>
            <person name="Mandel M.A."/>
            <person name="Kellner E.M."/>
            <person name="Barker B.M."/>
            <person name="Galgiani J.N."/>
            <person name="Orbach M.J."/>
            <person name="Kirkland T.N."/>
            <person name="Cole G.T."/>
            <person name="Henn M.R."/>
            <person name="Birren B.W."/>
            <person name="Taylor J.W."/>
        </authorList>
    </citation>
    <scope>NUCLEOTIDE SEQUENCE [LARGE SCALE GENOMIC DNA]</scope>
    <source>
        <strain evidence="3">RS</strain>
    </source>
</reference>
<dbReference type="EMBL" id="GG704911">
    <property type="protein sequence ID" value="EAS34887.2"/>
    <property type="molecule type" value="Genomic_DNA"/>
</dbReference>
<proteinExistence type="predicted"/>
<gene>
    <name evidence="2" type="ORF">CIMG_10511</name>
</gene>
<feature type="compositionally biased region" description="Polar residues" evidence="1">
    <location>
        <begin position="310"/>
        <end position="321"/>
    </location>
</feature>
<dbReference type="GeneID" id="4558946"/>